<evidence type="ECO:0000313" key="2">
    <source>
        <dbReference type="Proteomes" id="UP001154078"/>
    </source>
</evidence>
<dbReference type="PANTHER" id="PTHR46409">
    <property type="entry name" value="HTH PSQ-TYPE DOMAIN-CONTAINING PROTEIN"/>
    <property type="match status" value="1"/>
</dbReference>
<gene>
    <name evidence="1" type="ORF">MELIAE_LOCUS9472</name>
</gene>
<accession>A0A9P0BCX4</accession>
<proteinExistence type="predicted"/>
<name>A0A9P0BCX4_BRAAE</name>
<dbReference type="OrthoDB" id="6617942at2759"/>
<evidence type="ECO:0000313" key="1">
    <source>
        <dbReference type="EMBL" id="CAH0559372.1"/>
    </source>
</evidence>
<dbReference type="PANTHER" id="PTHR46409:SF1">
    <property type="entry name" value="HTH PSQ-TYPE DOMAIN-CONTAINING PROTEIN"/>
    <property type="match status" value="1"/>
</dbReference>
<dbReference type="AlphaFoldDB" id="A0A9P0BCX4"/>
<dbReference type="Proteomes" id="UP001154078">
    <property type="component" value="Chromosome 6"/>
</dbReference>
<reference evidence="1" key="1">
    <citation type="submission" date="2021-12" db="EMBL/GenBank/DDBJ databases">
        <authorList>
            <person name="King R."/>
        </authorList>
    </citation>
    <scope>NUCLEOTIDE SEQUENCE</scope>
</reference>
<protein>
    <submittedName>
        <fullName evidence="1">Uncharacterized protein</fullName>
    </submittedName>
</protein>
<dbReference type="EMBL" id="OV121137">
    <property type="protein sequence ID" value="CAH0559372.1"/>
    <property type="molecule type" value="Genomic_DNA"/>
</dbReference>
<keyword evidence="2" id="KW-1185">Reference proteome</keyword>
<sequence length="152" mass="18006">MLPTRYLSIRELVFRKILKARKESKCSRLRELKLPQLHTEALHFYELIHWATEKITEPPMTMKYDDRNYRNDFFGWPFPILPKISVSHPSSGTLCKTGYNQYTESLVSVCGSEARDGFIRTRIKARKELPNFDTKCQYFREKEDLISTNKHS</sequence>
<organism evidence="1 2">
    <name type="scientific">Brassicogethes aeneus</name>
    <name type="common">Rape pollen beetle</name>
    <name type="synonym">Meligethes aeneus</name>
    <dbReference type="NCBI Taxonomy" id="1431903"/>
    <lineage>
        <taxon>Eukaryota</taxon>
        <taxon>Metazoa</taxon>
        <taxon>Ecdysozoa</taxon>
        <taxon>Arthropoda</taxon>
        <taxon>Hexapoda</taxon>
        <taxon>Insecta</taxon>
        <taxon>Pterygota</taxon>
        <taxon>Neoptera</taxon>
        <taxon>Endopterygota</taxon>
        <taxon>Coleoptera</taxon>
        <taxon>Polyphaga</taxon>
        <taxon>Cucujiformia</taxon>
        <taxon>Nitidulidae</taxon>
        <taxon>Meligethinae</taxon>
        <taxon>Brassicogethes</taxon>
    </lineage>
</organism>